<dbReference type="InterPro" id="IPR036187">
    <property type="entry name" value="DNA_mismatch_repair_MutS_sf"/>
</dbReference>
<dbReference type="GO" id="GO:0005524">
    <property type="term" value="F:ATP binding"/>
    <property type="evidence" value="ECO:0007669"/>
    <property type="project" value="UniProtKB-KW"/>
</dbReference>
<feature type="transmembrane region" description="Helical" evidence="4">
    <location>
        <begin position="98"/>
        <end position="117"/>
    </location>
</feature>
<keyword evidence="7" id="KW-1185">Reference proteome</keyword>
<feature type="transmembrane region" description="Helical" evidence="4">
    <location>
        <begin position="255"/>
        <end position="274"/>
    </location>
</feature>
<sequence>MPDQARPTAAAAERAAPGTGGGCVPLRAPSVPAAVPVSPAIRPLTISPAEVFAENLTTHTAREKHFAGRHQLGGWLRVLLFGGGAAGAWWLFSRGLVLPGLGFVAAVWLAFMVLVRWHGRMSYQREHHRLLARLNQDEQDRLAGRLTTFDPGLRYLDAQHPYAADLDVFGAHSLFQLLNRASTRLGHDWLAGWLLKPALTEEVHARQQAVAELAPDVAWAQEWQARARHFPRQQADPREFSVWLARPDFFAGKGWLKPLLLVLPLLVLASLGAWGLGYGFYWLVGVQVLVSVLNGRLVAARHDYAEQATAMRDALRATQAQLALFEDDGRQWQAARLRQLRETLRAASHGAAATRRLGQLATVAGLFRGREHPLGALLLNNLLLWDLHAMWQLERWKRDLGPELTTVLEVQAELEALISLAGWHYANPAYATPELSAQPLEVAAEGLGHPLIFSARRITNDFQTSGYGQTAVITGSNMAGKSTFLRTVGLNMVLALAGGVVCARRLQLSPAQVFTAMRTQDNLAESTSSFYAELKRLKLLLDLSDRRGAAAGKGLHSAETDALPVFYLLDEILKGTNSLDRHRGARALLRQLHQRPAAGLISTHDLELAALEAEWPGQVRNFSFNSTFSDGQIHFDYHLTPGACRAFNASQLMQLMGIEVGD</sequence>
<dbReference type="Gene3D" id="1.10.1420.10">
    <property type="match status" value="1"/>
</dbReference>
<dbReference type="GO" id="GO:0030983">
    <property type="term" value="F:mismatched DNA binding"/>
    <property type="evidence" value="ECO:0007669"/>
    <property type="project" value="InterPro"/>
</dbReference>
<dbReference type="GO" id="GO:0006298">
    <property type="term" value="P:mismatch repair"/>
    <property type="evidence" value="ECO:0007669"/>
    <property type="project" value="InterPro"/>
</dbReference>
<keyword evidence="4" id="KW-0812">Transmembrane</keyword>
<proteinExistence type="predicted"/>
<keyword evidence="4" id="KW-0472">Membrane</keyword>
<dbReference type="STRING" id="1121959.SAMN02746009_00738"/>
<evidence type="ECO:0000259" key="5">
    <source>
        <dbReference type="SMART" id="SM00534"/>
    </source>
</evidence>
<organism evidence="6 7">
    <name type="scientific">Hymenobacter psychrotolerans DSM 18569</name>
    <dbReference type="NCBI Taxonomy" id="1121959"/>
    <lineage>
        <taxon>Bacteria</taxon>
        <taxon>Pseudomonadati</taxon>
        <taxon>Bacteroidota</taxon>
        <taxon>Cytophagia</taxon>
        <taxon>Cytophagales</taxon>
        <taxon>Hymenobacteraceae</taxon>
        <taxon>Hymenobacter</taxon>
    </lineage>
</organism>
<evidence type="ECO:0000256" key="3">
    <source>
        <dbReference type="ARBA" id="ARBA00023125"/>
    </source>
</evidence>
<dbReference type="Proteomes" id="UP000183947">
    <property type="component" value="Unassembled WGS sequence"/>
</dbReference>
<dbReference type="Gene3D" id="3.40.50.300">
    <property type="entry name" value="P-loop containing nucleotide triphosphate hydrolases"/>
    <property type="match status" value="1"/>
</dbReference>
<dbReference type="GO" id="GO:0005829">
    <property type="term" value="C:cytosol"/>
    <property type="evidence" value="ECO:0007669"/>
    <property type="project" value="TreeGrafter"/>
</dbReference>
<name>A0A1M6RKU7_9BACT</name>
<dbReference type="Pfam" id="PF00488">
    <property type="entry name" value="MutS_V"/>
    <property type="match status" value="1"/>
</dbReference>
<dbReference type="AlphaFoldDB" id="A0A1M6RKU7"/>
<gene>
    <name evidence="6" type="ORF">SAMN02746009_00738</name>
</gene>
<dbReference type="InterPro" id="IPR027417">
    <property type="entry name" value="P-loop_NTPase"/>
</dbReference>
<evidence type="ECO:0000256" key="1">
    <source>
        <dbReference type="ARBA" id="ARBA00022741"/>
    </source>
</evidence>
<evidence type="ECO:0000256" key="4">
    <source>
        <dbReference type="SAM" id="Phobius"/>
    </source>
</evidence>
<evidence type="ECO:0000313" key="7">
    <source>
        <dbReference type="Proteomes" id="UP000183947"/>
    </source>
</evidence>
<feature type="domain" description="DNA mismatch repair proteins mutS family" evidence="5">
    <location>
        <begin position="468"/>
        <end position="657"/>
    </location>
</feature>
<keyword evidence="4" id="KW-1133">Transmembrane helix</keyword>
<dbReference type="InterPro" id="IPR000432">
    <property type="entry name" value="DNA_mismatch_repair_MutS_C"/>
</dbReference>
<keyword evidence="3" id="KW-0238">DNA-binding</keyword>
<dbReference type="PANTHER" id="PTHR11361:SF99">
    <property type="entry name" value="DNA MISMATCH REPAIR PROTEIN"/>
    <property type="match status" value="1"/>
</dbReference>
<dbReference type="GO" id="GO:0140664">
    <property type="term" value="F:ATP-dependent DNA damage sensor activity"/>
    <property type="evidence" value="ECO:0007669"/>
    <property type="project" value="InterPro"/>
</dbReference>
<keyword evidence="1" id="KW-0547">Nucleotide-binding</keyword>
<protein>
    <submittedName>
        <fullName evidence="6">MutS domain V</fullName>
    </submittedName>
</protein>
<reference evidence="7" key="1">
    <citation type="submission" date="2016-11" db="EMBL/GenBank/DDBJ databases">
        <authorList>
            <person name="Varghese N."/>
            <person name="Submissions S."/>
        </authorList>
    </citation>
    <scope>NUCLEOTIDE SEQUENCE [LARGE SCALE GENOMIC DNA]</scope>
    <source>
        <strain evidence="7">DSM 18569</strain>
    </source>
</reference>
<dbReference type="SUPFAM" id="SSF48334">
    <property type="entry name" value="DNA repair protein MutS, domain III"/>
    <property type="match status" value="1"/>
</dbReference>
<feature type="transmembrane region" description="Helical" evidence="4">
    <location>
        <begin position="72"/>
        <end position="92"/>
    </location>
</feature>
<dbReference type="SMART" id="SM00534">
    <property type="entry name" value="MUTSac"/>
    <property type="match status" value="1"/>
</dbReference>
<dbReference type="InterPro" id="IPR045076">
    <property type="entry name" value="MutS"/>
</dbReference>
<dbReference type="SUPFAM" id="SSF52540">
    <property type="entry name" value="P-loop containing nucleoside triphosphate hydrolases"/>
    <property type="match status" value="1"/>
</dbReference>
<keyword evidence="2" id="KW-0067">ATP-binding</keyword>
<evidence type="ECO:0000256" key="2">
    <source>
        <dbReference type="ARBA" id="ARBA00022840"/>
    </source>
</evidence>
<evidence type="ECO:0000313" key="6">
    <source>
        <dbReference type="EMBL" id="SHK33059.1"/>
    </source>
</evidence>
<accession>A0A1M6RKU7</accession>
<dbReference type="PANTHER" id="PTHR11361">
    <property type="entry name" value="DNA MISMATCH REPAIR PROTEIN MUTS FAMILY MEMBER"/>
    <property type="match status" value="1"/>
</dbReference>
<dbReference type="EMBL" id="FRAS01000002">
    <property type="protein sequence ID" value="SHK33059.1"/>
    <property type="molecule type" value="Genomic_DNA"/>
</dbReference>